<evidence type="ECO:0000256" key="5">
    <source>
        <dbReference type="ARBA" id="ARBA00041499"/>
    </source>
</evidence>
<dbReference type="RefSeq" id="XP_034244614.1">
    <property type="nucleotide sequence ID" value="XM_034388723.1"/>
</dbReference>
<dbReference type="CDD" id="cd07061">
    <property type="entry name" value="HP_HAP_like"/>
    <property type="match status" value="1"/>
</dbReference>
<gene>
    <name evidence="8" type="primary">LOC117647154</name>
</gene>
<dbReference type="Proteomes" id="UP000515158">
    <property type="component" value="Unplaced"/>
</dbReference>
<dbReference type="OrthoDB" id="10257284at2759"/>
<dbReference type="InParanoid" id="A0A6P8ZPS5"/>
<organism evidence="8">
    <name type="scientific">Thrips palmi</name>
    <name type="common">Melon thrips</name>
    <dbReference type="NCBI Taxonomy" id="161013"/>
    <lineage>
        <taxon>Eukaryota</taxon>
        <taxon>Metazoa</taxon>
        <taxon>Ecdysozoa</taxon>
        <taxon>Arthropoda</taxon>
        <taxon>Hexapoda</taxon>
        <taxon>Insecta</taxon>
        <taxon>Pterygota</taxon>
        <taxon>Neoptera</taxon>
        <taxon>Paraneoptera</taxon>
        <taxon>Thysanoptera</taxon>
        <taxon>Terebrantia</taxon>
        <taxon>Thripoidea</taxon>
        <taxon>Thripidae</taxon>
        <taxon>Thrips</taxon>
    </lineage>
</organism>
<dbReference type="AlphaFoldDB" id="A0A6P8ZPS5"/>
<dbReference type="GeneID" id="117647154"/>
<dbReference type="Gene3D" id="3.40.50.1240">
    <property type="entry name" value="Phosphoglycerate mutase-like"/>
    <property type="match status" value="1"/>
</dbReference>
<dbReference type="GO" id="GO:0016791">
    <property type="term" value="F:phosphatase activity"/>
    <property type="evidence" value="ECO:0007669"/>
    <property type="project" value="TreeGrafter"/>
</dbReference>
<proteinExistence type="inferred from homology"/>
<name>A0A6P8ZPS5_THRPL</name>
<dbReference type="KEGG" id="tpal:117647154"/>
<evidence type="ECO:0000256" key="2">
    <source>
        <dbReference type="ARBA" id="ARBA00022801"/>
    </source>
</evidence>
<dbReference type="InterPro" id="IPR050645">
    <property type="entry name" value="Histidine_acid_phosphatase"/>
</dbReference>
<feature type="signal peptide" evidence="6">
    <location>
        <begin position="1"/>
        <end position="22"/>
    </location>
</feature>
<keyword evidence="7" id="KW-1185">Reference proteome</keyword>
<dbReference type="PANTHER" id="PTHR11567">
    <property type="entry name" value="ACID PHOSPHATASE-RELATED"/>
    <property type="match status" value="1"/>
</dbReference>
<dbReference type="SUPFAM" id="SSF53254">
    <property type="entry name" value="Phosphoglycerate mutase-like"/>
    <property type="match status" value="1"/>
</dbReference>
<dbReference type="PANTHER" id="PTHR11567:SF110">
    <property type="entry name" value="2-PHOSPHOXYLOSE PHOSPHATASE 1"/>
    <property type="match status" value="1"/>
</dbReference>
<protein>
    <recommendedName>
        <fullName evidence="4">2-phosphoxylose phosphatase 1</fullName>
    </recommendedName>
    <alternativeName>
        <fullName evidence="5">Acid phosphatase-like protein 2</fullName>
    </alternativeName>
</protein>
<dbReference type="InterPro" id="IPR029033">
    <property type="entry name" value="His_PPase_superfam"/>
</dbReference>
<sequence length="438" mass="48233">MYAASLLLLALAALAAPNVVTAAACKRAKRAAPSAAADTQCIQVQVVYRHGARTIVTPTYPTDPNADPKLYQPYGLGHLTSLGRQHEYVLGQLLRSRYVGATASVANLLDAEYASGVLTTKTSGVARTQESAASCLAGMWPPAAGSRQRWHSNNTQVGQVWTPIVYDIIPFAQDRAIAGTAPCASRDLEYNRVVTSGEYRTRVLRVLGGEANLRYLETNSGTNYNFSDPASAAFAYNIFSATQCQELLGLTTPSWIKKLYPEPLRAASTLYLRTLSYTPKLMRHSYGDLTKWLMNATRNYETQPKFQAYSGHDATVSAVIQIFELEPQDDAGFGIPDFSACVMIELHRDRQGRLGLRFFYRREYGGKVITMVPKGCNEFCLLDDVEEILSNKMSRDDETCDVPADHGTTLREVHRAHILGHHILADPTTPSTPTEETD</sequence>
<evidence type="ECO:0000256" key="4">
    <source>
        <dbReference type="ARBA" id="ARBA00040357"/>
    </source>
</evidence>
<keyword evidence="6" id="KW-0732">Signal</keyword>
<evidence type="ECO:0000313" key="8">
    <source>
        <dbReference type="RefSeq" id="XP_034244614.1"/>
    </source>
</evidence>
<evidence type="ECO:0000256" key="1">
    <source>
        <dbReference type="ARBA" id="ARBA00005375"/>
    </source>
</evidence>
<reference evidence="8" key="1">
    <citation type="submission" date="2025-08" db="UniProtKB">
        <authorList>
            <consortium name="RefSeq"/>
        </authorList>
    </citation>
    <scope>IDENTIFICATION</scope>
    <source>
        <tissue evidence="8">Total insect</tissue>
    </source>
</reference>
<dbReference type="Pfam" id="PF00328">
    <property type="entry name" value="His_Phos_2"/>
    <property type="match status" value="1"/>
</dbReference>
<accession>A0A6P8ZPS5</accession>
<evidence type="ECO:0000256" key="3">
    <source>
        <dbReference type="ARBA" id="ARBA00036311"/>
    </source>
</evidence>
<comment type="similarity">
    <text evidence="1">Belongs to the histidine acid phosphatase family.</text>
</comment>
<dbReference type="InterPro" id="IPR000560">
    <property type="entry name" value="His_Pase_clade-2"/>
</dbReference>
<feature type="chain" id="PRO_5027680592" description="2-phosphoxylose phosphatase 1" evidence="6">
    <location>
        <begin position="23"/>
        <end position="438"/>
    </location>
</feature>
<evidence type="ECO:0000313" key="7">
    <source>
        <dbReference type="Proteomes" id="UP000515158"/>
    </source>
</evidence>
<keyword evidence="2" id="KW-0378">Hydrolase</keyword>
<evidence type="ECO:0000256" key="6">
    <source>
        <dbReference type="SAM" id="SignalP"/>
    </source>
</evidence>
<comment type="catalytic activity">
    <reaction evidence="3">
        <text>3-O-[beta-D-GlcA-(1-&gt;3)-beta-D-Gal-(1-&gt;3)-beta-D-Gal-(1-&gt;4)-beta-D-2-O-P-Xyl]-L-seryl-[protein] + H2O = 3-O-(beta-D-GlcA-(1-&gt;3)-beta-D-Gal-(1-&gt;3)-beta-D-Gal-(1-&gt;4)-beta-D-Xyl)-L-seryl-[protein] + phosphate</text>
        <dbReference type="Rhea" id="RHEA:56512"/>
        <dbReference type="Rhea" id="RHEA-COMP:12573"/>
        <dbReference type="Rhea" id="RHEA-COMP:14559"/>
        <dbReference type="ChEBI" id="CHEBI:15377"/>
        <dbReference type="ChEBI" id="CHEBI:43474"/>
        <dbReference type="ChEBI" id="CHEBI:132093"/>
        <dbReference type="ChEBI" id="CHEBI:140495"/>
    </reaction>
</comment>